<evidence type="ECO:0000313" key="8">
    <source>
        <dbReference type="EMBL" id="KAK9176226.1"/>
    </source>
</evidence>
<feature type="transmembrane region" description="Helical" evidence="5">
    <location>
        <begin position="57"/>
        <end position="83"/>
    </location>
</feature>
<dbReference type="GO" id="GO:0009705">
    <property type="term" value="C:plant-type vacuole membrane"/>
    <property type="evidence" value="ECO:0007669"/>
    <property type="project" value="TreeGrafter"/>
</dbReference>
<evidence type="ECO:0000259" key="6">
    <source>
        <dbReference type="Pfam" id="PF16040"/>
    </source>
</evidence>
<keyword evidence="5" id="KW-0812">Transmembrane</keyword>
<evidence type="ECO:0000256" key="4">
    <source>
        <dbReference type="SAM" id="MobiDB-lite"/>
    </source>
</evidence>
<dbReference type="GO" id="GO:0008270">
    <property type="term" value="F:zinc ion binding"/>
    <property type="evidence" value="ECO:0007669"/>
    <property type="project" value="UniProtKB-KW"/>
</dbReference>
<sequence length="474" mass="52904">MEEESRNHNHRLHESVPSSSISTSHSQENAVRQQQQSSGVSYRVNMSISDSSTRNDIWSCLFVLLIFWLFVTITMIFGVYGSLELQLGPHCSRPIHTNPLFVQSIKAQELDRQTSSSLMLYGFHNSPPLDVEFTWTETHIAVVPDDEHEEWLYFLNKGSKVEISYNVKSPSSSPLSLVIARGSESLEDWIDHPSYPNTTLSWNIIYGSGKIQQKISKSSDYYIAVGNLNSQQVEVQLNFTMNALVYNTSKAYYRCSLGSGLCSLSLDPLGTTSAILTSPGPTKPADDGEEYVRCHFCLPSDLQLPSYNGTSSAKWYVKLSYGPRWITYFAGLGVMTILMLLAFRYCNMCRTTSGDGTGFQATERGSQRAPLLSHKDDDLSSWGSSYDSVSHDEQDLEDRLPVNSLEGTSLNEGVINSNPRHLRVICCDAPRDCFFLPCGHCAACFTCGTRIAEEGGTCSICRKKIKKVRKIFTV</sequence>
<keyword evidence="5" id="KW-1133">Transmembrane helix</keyword>
<accession>A0AAP0QDR1</accession>
<evidence type="ECO:0000256" key="5">
    <source>
        <dbReference type="SAM" id="Phobius"/>
    </source>
</evidence>
<dbReference type="EMBL" id="JBCGBO010000025">
    <property type="protein sequence ID" value="KAK9176226.1"/>
    <property type="molecule type" value="Genomic_DNA"/>
</dbReference>
<dbReference type="Proteomes" id="UP001428341">
    <property type="component" value="Unassembled WGS sequence"/>
</dbReference>
<dbReference type="Pfam" id="PF16041">
    <property type="entry name" value="APD1-4_M"/>
    <property type="match status" value="2"/>
</dbReference>
<dbReference type="PANTHER" id="PTHR46858">
    <property type="entry name" value="OS05G0521000 PROTEIN"/>
    <property type="match status" value="1"/>
</dbReference>
<reference evidence="8 9" key="1">
    <citation type="submission" date="2024-05" db="EMBL/GenBank/DDBJ databases">
        <title>Haplotype-resolved chromosome-level genome assembly of Huyou (Citrus changshanensis).</title>
        <authorList>
            <person name="Miao C."/>
            <person name="Chen W."/>
            <person name="Wu Y."/>
            <person name="Wang L."/>
            <person name="Zhao S."/>
            <person name="Grierson D."/>
            <person name="Xu C."/>
            <person name="Chen K."/>
        </authorList>
    </citation>
    <scope>NUCLEOTIDE SEQUENCE [LARGE SCALE GENOMIC DNA]</scope>
    <source>
        <strain evidence="8">01-14</strain>
        <tissue evidence="8">Leaf</tissue>
    </source>
</reference>
<feature type="domain" description="E3 ubiquitin-protein ligase APD1-4 N-terminal" evidence="6">
    <location>
        <begin position="118"/>
        <end position="186"/>
    </location>
</feature>
<dbReference type="InterPro" id="IPR032008">
    <property type="entry name" value="APD1-4_N"/>
</dbReference>
<evidence type="ECO:0008006" key="10">
    <source>
        <dbReference type="Google" id="ProtNLM"/>
    </source>
</evidence>
<feature type="transmembrane region" description="Helical" evidence="5">
    <location>
        <begin position="325"/>
        <end position="343"/>
    </location>
</feature>
<feature type="region of interest" description="Disordered" evidence="4">
    <location>
        <begin position="1"/>
        <end position="38"/>
    </location>
</feature>
<dbReference type="Pfam" id="PF13920">
    <property type="entry name" value="zf-C3HC4_3"/>
    <property type="match status" value="1"/>
</dbReference>
<feature type="domain" description="E3 ubiquitin-protein ligase APD1-4 middle" evidence="7">
    <location>
        <begin position="210"/>
        <end position="295"/>
    </location>
</feature>
<feature type="compositionally biased region" description="Low complexity" evidence="4">
    <location>
        <begin position="15"/>
        <end position="26"/>
    </location>
</feature>
<evidence type="ECO:0000256" key="2">
    <source>
        <dbReference type="ARBA" id="ARBA00022771"/>
    </source>
</evidence>
<keyword evidence="5" id="KW-0472">Membrane</keyword>
<dbReference type="Gene3D" id="3.30.40.10">
    <property type="entry name" value="Zinc/RING finger domain, C3HC4 (zinc finger)"/>
    <property type="match status" value="1"/>
</dbReference>
<comment type="caution">
    <text evidence="8">The sequence shown here is derived from an EMBL/GenBank/DDBJ whole genome shotgun (WGS) entry which is preliminary data.</text>
</comment>
<keyword evidence="1" id="KW-0479">Metal-binding</keyword>
<feature type="region of interest" description="Disordered" evidence="4">
    <location>
        <begin position="360"/>
        <end position="394"/>
    </location>
</feature>
<evidence type="ECO:0000259" key="7">
    <source>
        <dbReference type="Pfam" id="PF16041"/>
    </source>
</evidence>
<evidence type="ECO:0000256" key="1">
    <source>
        <dbReference type="ARBA" id="ARBA00022723"/>
    </source>
</evidence>
<dbReference type="Pfam" id="PF16040">
    <property type="entry name" value="APD1-4_N"/>
    <property type="match status" value="1"/>
</dbReference>
<dbReference type="AlphaFoldDB" id="A0AAP0QDR1"/>
<name>A0AAP0QDR1_9ROSI</name>
<protein>
    <recommendedName>
        <fullName evidence="10">RING-type domain-containing protein</fullName>
    </recommendedName>
</protein>
<dbReference type="GO" id="GO:0005768">
    <property type="term" value="C:endosome"/>
    <property type="evidence" value="ECO:0007669"/>
    <property type="project" value="TreeGrafter"/>
</dbReference>
<dbReference type="GO" id="GO:0061630">
    <property type="term" value="F:ubiquitin protein ligase activity"/>
    <property type="evidence" value="ECO:0007669"/>
    <property type="project" value="TreeGrafter"/>
</dbReference>
<evidence type="ECO:0000313" key="9">
    <source>
        <dbReference type="Proteomes" id="UP001428341"/>
    </source>
</evidence>
<dbReference type="GO" id="GO:0016567">
    <property type="term" value="P:protein ubiquitination"/>
    <property type="evidence" value="ECO:0007669"/>
    <property type="project" value="TreeGrafter"/>
</dbReference>
<feature type="domain" description="E3 ubiquitin-protein ligase APD1-4 middle" evidence="7">
    <location>
        <begin position="305"/>
        <end position="341"/>
    </location>
</feature>
<dbReference type="PANTHER" id="PTHR46858:SF11">
    <property type="entry name" value="LIGASE, PUTATIVE-RELATED"/>
    <property type="match status" value="1"/>
</dbReference>
<keyword evidence="2" id="KW-0863">Zinc-finger</keyword>
<dbReference type="InterPro" id="IPR013083">
    <property type="entry name" value="Znf_RING/FYVE/PHD"/>
</dbReference>
<dbReference type="InterPro" id="IPR032010">
    <property type="entry name" value="APD1-4_M"/>
</dbReference>
<gene>
    <name evidence="8" type="ORF">WN944_028240</name>
</gene>
<proteinExistence type="predicted"/>
<keyword evidence="9" id="KW-1185">Reference proteome</keyword>
<feature type="compositionally biased region" description="Polar residues" evidence="4">
    <location>
        <begin position="27"/>
        <end position="38"/>
    </location>
</feature>
<evidence type="ECO:0000256" key="3">
    <source>
        <dbReference type="ARBA" id="ARBA00022833"/>
    </source>
</evidence>
<organism evidence="8 9">
    <name type="scientific">Citrus x changshan-huyou</name>
    <dbReference type="NCBI Taxonomy" id="2935761"/>
    <lineage>
        <taxon>Eukaryota</taxon>
        <taxon>Viridiplantae</taxon>
        <taxon>Streptophyta</taxon>
        <taxon>Embryophyta</taxon>
        <taxon>Tracheophyta</taxon>
        <taxon>Spermatophyta</taxon>
        <taxon>Magnoliopsida</taxon>
        <taxon>eudicotyledons</taxon>
        <taxon>Gunneridae</taxon>
        <taxon>Pentapetalae</taxon>
        <taxon>rosids</taxon>
        <taxon>malvids</taxon>
        <taxon>Sapindales</taxon>
        <taxon>Rutaceae</taxon>
        <taxon>Aurantioideae</taxon>
        <taxon>Citrus</taxon>
    </lineage>
</organism>
<keyword evidence="3" id="KW-0862">Zinc</keyword>